<sequence length="38" mass="4237">ISKMPSSTADRTVNGSVIEEIKYKAKTMPSSFWTSCVR</sequence>
<evidence type="ECO:0000313" key="1">
    <source>
        <dbReference type="EMBL" id="MCI94080.1"/>
    </source>
</evidence>
<organism evidence="1 2">
    <name type="scientific">Trifolium medium</name>
    <dbReference type="NCBI Taxonomy" id="97028"/>
    <lineage>
        <taxon>Eukaryota</taxon>
        <taxon>Viridiplantae</taxon>
        <taxon>Streptophyta</taxon>
        <taxon>Embryophyta</taxon>
        <taxon>Tracheophyta</taxon>
        <taxon>Spermatophyta</taxon>
        <taxon>Magnoliopsida</taxon>
        <taxon>eudicotyledons</taxon>
        <taxon>Gunneridae</taxon>
        <taxon>Pentapetalae</taxon>
        <taxon>rosids</taxon>
        <taxon>fabids</taxon>
        <taxon>Fabales</taxon>
        <taxon>Fabaceae</taxon>
        <taxon>Papilionoideae</taxon>
        <taxon>50 kb inversion clade</taxon>
        <taxon>NPAAA clade</taxon>
        <taxon>Hologalegina</taxon>
        <taxon>IRL clade</taxon>
        <taxon>Trifolieae</taxon>
        <taxon>Trifolium</taxon>
    </lineage>
</organism>
<protein>
    <submittedName>
        <fullName evidence="1">Uncharacterized protein</fullName>
    </submittedName>
</protein>
<accession>A0A392W5Y5</accession>
<name>A0A392W5Y5_9FABA</name>
<comment type="caution">
    <text evidence="1">The sequence shown here is derived from an EMBL/GenBank/DDBJ whole genome shotgun (WGS) entry which is preliminary data.</text>
</comment>
<keyword evidence="2" id="KW-1185">Reference proteome</keyword>
<feature type="non-terminal residue" evidence="1">
    <location>
        <position position="1"/>
    </location>
</feature>
<reference evidence="1 2" key="1">
    <citation type="journal article" date="2018" name="Front. Plant Sci.">
        <title>Red Clover (Trifolium pratense) and Zigzag Clover (T. medium) - A Picture of Genomic Similarities and Differences.</title>
        <authorList>
            <person name="Dluhosova J."/>
            <person name="Istvanek J."/>
            <person name="Nedelnik J."/>
            <person name="Repkova J."/>
        </authorList>
    </citation>
    <scope>NUCLEOTIDE SEQUENCE [LARGE SCALE GENOMIC DNA]</scope>
    <source>
        <strain evidence="2">cv. 10/8</strain>
        <tissue evidence="1">Leaf</tissue>
    </source>
</reference>
<dbReference type="AlphaFoldDB" id="A0A392W5Y5"/>
<dbReference type="Proteomes" id="UP000265520">
    <property type="component" value="Unassembled WGS sequence"/>
</dbReference>
<proteinExistence type="predicted"/>
<evidence type="ECO:0000313" key="2">
    <source>
        <dbReference type="Proteomes" id="UP000265520"/>
    </source>
</evidence>
<dbReference type="EMBL" id="LXQA011346663">
    <property type="protein sequence ID" value="MCI94080.1"/>
    <property type="molecule type" value="Genomic_DNA"/>
</dbReference>